<dbReference type="AlphaFoldDB" id="A0A5M8R1T6"/>
<evidence type="ECO:0000313" key="2">
    <source>
        <dbReference type="EMBL" id="KAA6440703.1"/>
    </source>
</evidence>
<keyword evidence="1" id="KW-0472">Membrane</keyword>
<evidence type="ECO:0000256" key="1">
    <source>
        <dbReference type="SAM" id="Phobius"/>
    </source>
</evidence>
<feature type="transmembrane region" description="Helical" evidence="1">
    <location>
        <begin position="368"/>
        <end position="385"/>
    </location>
</feature>
<keyword evidence="1" id="KW-1133">Transmembrane helix</keyword>
<feature type="transmembrane region" description="Helical" evidence="1">
    <location>
        <begin position="90"/>
        <end position="110"/>
    </location>
</feature>
<keyword evidence="1" id="KW-0812">Transmembrane</keyword>
<gene>
    <name evidence="2" type="ORF">FEM33_09015</name>
</gene>
<feature type="transmembrane region" description="Helical" evidence="1">
    <location>
        <begin position="44"/>
        <end position="63"/>
    </location>
</feature>
<organism evidence="2 3">
    <name type="scientific">Dyadobacter flavalbus</name>
    <dbReference type="NCBI Taxonomy" id="2579942"/>
    <lineage>
        <taxon>Bacteria</taxon>
        <taxon>Pseudomonadati</taxon>
        <taxon>Bacteroidota</taxon>
        <taxon>Cytophagia</taxon>
        <taxon>Cytophagales</taxon>
        <taxon>Spirosomataceae</taxon>
        <taxon>Dyadobacter</taxon>
    </lineage>
</organism>
<feature type="transmembrane region" description="Helical" evidence="1">
    <location>
        <begin position="68"/>
        <end position="84"/>
    </location>
</feature>
<feature type="transmembrane region" description="Helical" evidence="1">
    <location>
        <begin position="338"/>
        <end position="361"/>
    </location>
</feature>
<feature type="transmembrane region" description="Helical" evidence="1">
    <location>
        <begin position="21"/>
        <end position="38"/>
    </location>
</feature>
<name>A0A5M8R1T6_9BACT</name>
<evidence type="ECO:0008006" key="4">
    <source>
        <dbReference type="Google" id="ProtNLM"/>
    </source>
</evidence>
<feature type="transmembrane region" description="Helical" evidence="1">
    <location>
        <begin position="391"/>
        <end position="409"/>
    </location>
</feature>
<keyword evidence="3" id="KW-1185">Reference proteome</keyword>
<protein>
    <recommendedName>
        <fullName evidence="4">O-antigen ligase family protein</fullName>
    </recommendedName>
</protein>
<feature type="transmembrane region" description="Helical" evidence="1">
    <location>
        <begin position="245"/>
        <end position="267"/>
    </location>
</feature>
<dbReference type="EMBL" id="VBSN01000027">
    <property type="protein sequence ID" value="KAA6440703.1"/>
    <property type="molecule type" value="Genomic_DNA"/>
</dbReference>
<comment type="caution">
    <text evidence="2">The sequence shown here is derived from an EMBL/GenBank/DDBJ whole genome shotgun (WGS) entry which is preliminary data.</text>
</comment>
<feature type="transmembrane region" description="Helical" evidence="1">
    <location>
        <begin position="209"/>
        <end position="233"/>
    </location>
</feature>
<dbReference type="RefSeq" id="WP_139011693.1">
    <property type="nucleotide sequence ID" value="NZ_VBSN01000027.1"/>
</dbReference>
<evidence type="ECO:0000313" key="3">
    <source>
        <dbReference type="Proteomes" id="UP000323994"/>
    </source>
</evidence>
<reference evidence="2 3" key="1">
    <citation type="submission" date="2019-05" db="EMBL/GenBank/DDBJ databases">
        <authorList>
            <person name="Qu J.-H."/>
        </authorList>
    </citation>
    <scope>NUCLEOTIDE SEQUENCE [LARGE SCALE GENOMIC DNA]</scope>
    <source>
        <strain evidence="2 3">NS28</strain>
    </source>
</reference>
<sequence>MKIPALHISVQKDRKIDIRKLICINLVLIAFFDSYPVYSTIVPVRVFVYGLKFLNLYAFLALLIKNNYKNYILAALILPVWWAYYNEGSILISIQLLYSGILPVLTFTLLRDEERFKVAHWYIKFFIFLLIVGLPIYFLINLVNIPPLFSIQRGEAGRGRIYDNYFFFYWTRLGVKNRFSSVFDEPGVVGTIIPIILFYYRRMLSRFEYWVLVISGILSLSLFFLITFLPILYFSNTRLLKAKELIFRLAFSVVFICISYILFVFAARSTKDDPILSLKIYNRFEWQNGWIVGIVNNRDTAIRGFESLYQGFLSESNTDLLTGKGKDYMLKVYGGSTLSYRVFVLERGILILFYLIFLFAYFHPWRRYFIFSCISMLLLMLVFFQRPMLYSINYFLLVYVGLELFEMQARFNSKKLDSKNEDSTHYSITQ</sequence>
<dbReference type="OrthoDB" id="2087216at2"/>
<proteinExistence type="predicted"/>
<accession>A0A5M8R1T6</accession>
<dbReference type="Proteomes" id="UP000323994">
    <property type="component" value="Unassembled WGS sequence"/>
</dbReference>
<feature type="transmembrane region" description="Helical" evidence="1">
    <location>
        <begin position="122"/>
        <end position="140"/>
    </location>
</feature>